<comment type="subcellular location">
    <subcellularLocation>
        <location evidence="1">Membrane</location>
        <topology evidence="1">Multi-pass membrane protein</topology>
    </subcellularLocation>
</comment>
<evidence type="ECO:0000313" key="10">
    <source>
        <dbReference type="Proteomes" id="UP000243459"/>
    </source>
</evidence>
<feature type="transmembrane region" description="Helical" evidence="7">
    <location>
        <begin position="303"/>
        <end position="325"/>
    </location>
</feature>
<dbReference type="Pfam" id="PF01490">
    <property type="entry name" value="Aa_trans"/>
    <property type="match status" value="1"/>
</dbReference>
<keyword evidence="3" id="KW-0029">Amino-acid transport</keyword>
<feature type="transmembrane region" description="Helical" evidence="7">
    <location>
        <begin position="362"/>
        <end position="386"/>
    </location>
</feature>
<sequence length="428" mass="45900">MAVRKFGGGGGGSRSTGEPLLGGECDDGARRLIHDGGSSAGVTFARTCFNATNALSGIGVLSMPYALAQGGWSSLVLFLVVILVCCYTGSLIQRCMDADPLTQTYPDIGEVAFGYKGRIAIAILMYLELYLVGVSLLILEGDNLDKLFPNTSLEVATLSIKGKQLFVCVAALIVLPTTWLRDLGVLAYFSVAGVLASAILLASLFWTGVAETGFRAKGKALSLEGLPTALGLYFVCFTSHAVFPTIYASMKDKVRFPRVLLISFAICTLNYGLVAILGYLMYGEDLQSQVTLNLPSGELYSDIAIYATLINPFAKYALTVTPIAMAIEERAALHRKGYTSIVVRTLLLMSTVIIALKIPFFGFIMAFIGSFLSIMVSVILPCLCYLKIFKASIKYGLELLSIIAILVVGVLIAFAGTYSSVRDIIHNL</sequence>
<keyword evidence="4 7" id="KW-1133">Transmembrane helix</keyword>
<feature type="region of interest" description="Disordered" evidence="6">
    <location>
        <begin position="1"/>
        <end position="22"/>
    </location>
</feature>
<name>A0A5P1FB46_ASPOF</name>
<protein>
    <recommendedName>
        <fullName evidence="8">Amino acid transporter transmembrane domain-containing protein</fullName>
    </recommendedName>
</protein>
<accession>A0A5P1FB46</accession>
<dbReference type="PANTHER" id="PTHR22950">
    <property type="entry name" value="AMINO ACID TRANSPORTER"/>
    <property type="match status" value="1"/>
</dbReference>
<feature type="transmembrane region" description="Helical" evidence="7">
    <location>
        <begin position="226"/>
        <end position="247"/>
    </location>
</feature>
<keyword evidence="10" id="KW-1185">Reference proteome</keyword>
<feature type="transmembrane region" description="Helical" evidence="7">
    <location>
        <begin position="119"/>
        <end position="138"/>
    </location>
</feature>
<feature type="transmembrane region" description="Helical" evidence="7">
    <location>
        <begin position="398"/>
        <end position="418"/>
    </location>
</feature>
<dbReference type="GO" id="GO:0015179">
    <property type="term" value="F:L-amino acid transmembrane transporter activity"/>
    <property type="evidence" value="ECO:0007669"/>
    <property type="project" value="TreeGrafter"/>
</dbReference>
<evidence type="ECO:0000313" key="9">
    <source>
        <dbReference type="EMBL" id="ONK73861.1"/>
    </source>
</evidence>
<dbReference type="OMA" id="IIWNTYL"/>
<dbReference type="Proteomes" id="UP000243459">
    <property type="component" value="Chromosome 3"/>
</dbReference>
<keyword evidence="2 7" id="KW-0812">Transmembrane</keyword>
<dbReference type="GO" id="GO:0005774">
    <property type="term" value="C:vacuolar membrane"/>
    <property type="evidence" value="ECO:0007669"/>
    <property type="project" value="TreeGrafter"/>
</dbReference>
<evidence type="ECO:0000256" key="1">
    <source>
        <dbReference type="ARBA" id="ARBA00004141"/>
    </source>
</evidence>
<evidence type="ECO:0000259" key="8">
    <source>
        <dbReference type="Pfam" id="PF01490"/>
    </source>
</evidence>
<feature type="domain" description="Amino acid transporter transmembrane" evidence="8">
    <location>
        <begin position="43"/>
        <end position="420"/>
    </location>
</feature>
<organism evidence="9 10">
    <name type="scientific">Asparagus officinalis</name>
    <name type="common">Garden asparagus</name>
    <dbReference type="NCBI Taxonomy" id="4686"/>
    <lineage>
        <taxon>Eukaryota</taxon>
        <taxon>Viridiplantae</taxon>
        <taxon>Streptophyta</taxon>
        <taxon>Embryophyta</taxon>
        <taxon>Tracheophyta</taxon>
        <taxon>Spermatophyta</taxon>
        <taxon>Magnoliopsida</taxon>
        <taxon>Liliopsida</taxon>
        <taxon>Asparagales</taxon>
        <taxon>Asparagaceae</taxon>
        <taxon>Asparagoideae</taxon>
        <taxon>Asparagus</taxon>
    </lineage>
</organism>
<dbReference type="InterPro" id="IPR013057">
    <property type="entry name" value="AA_transpt_TM"/>
</dbReference>
<gene>
    <name evidence="9" type="ORF">A4U43_C03F330</name>
</gene>
<dbReference type="EMBL" id="CM007383">
    <property type="protein sequence ID" value="ONK73861.1"/>
    <property type="molecule type" value="Genomic_DNA"/>
</dbReference>
<keyword evidence="5 7" id="KW-0472">Membrane</keyword>
<evidence type="ECO:0000256" key="7">
    <source>
        <dbReference type="SAM" id="Phobius"/>
    </source>
</evidence>
<reference evidence="10" key="1">
    <citation type="journal article" date="2017" name="Nat. Commun.">
        <title>The asparagus genome sheds light on the origin and evolution of a young Y chromosome.</title>
        <authorList>
            <person name="Harkess A."/>
            <person name="Zhou J."/>
            <person name="Xu C."/>
            <person name="Bowers J.E."/>
            <person name="Van der Hulst R."/>
            <person name="Ayyampalayam S."/>
            <person name="Mercati F."/>
            <person name="Riccardi P."/>
            <person name="McKain M.R."/>
            <person name="Kakrana A."/>
            <person name="Tang H."/>
            <person name="Ray J."/>
            <person name="Groenendijk J."/>
            <person name="Arikit S."/>
            <person name="Mathioni S.M."/>
            <person name="Nakano M."/>
            <person name="Shan H."/>
            <person name="Telgmann-Rauber A."/>
            <person name="Kanno A."/>
            <person name="Yue Z."/>
            <person name="Chen H."/>
            <person name="Li W."/>
            <person name="Chen Y."/>
            <person name="Xu X."/>
            <person name="Zhang Y."/>
            <person name="Luo S."/>
            <person name="Chen H."/>
            <person name="Gao J."/>
            <person name="Mao Z."/>
            <person name="Pires J.C."/>
            <person name="Luo M."/>
            <person name="Kudrna D."/>
            <person name="Wing R.A."/>
            <person name="Meyers B.C."/>
            <person name="Yi K."/>
            <person name="Kong H."/>
            <person name="Lavrijsen P."/>
            <person name="Sunseri F."/>
            <person name="Falavigna A."/>
            <person name="Ye Y."/>
            <person name="Leebens-Mack J.H."/>
            <person name="Chen G."/>
        </authorList>
    </citation>
    <scope>NUCLEOTIDE SEQUENCE [LARGE SCALE GENOMIC DNA]</scope>
    <source>
        <strain evidence="10">cv. DH0086</strain>
    </source>
</reference>
<evidence type="ECO:0000256" key="2">
    <source>
        <dbReference type="ARBA" id="ARBA00022692"/>
    </source>
</evidence>
<dbReference type="PANTHER" id="PTHR22950:SF698">
    <property type="entry name" value="AMINO ACID TRANSPORTER TRANSMEMBRANE DOMAIN-CONTAINING PROTEIN"/>
    <property type="match status" value="1"/>
</dbReference>
<evidence type="ECO:0000256" key="5">
    <source>
        <dbReference type="ARBA" id="ARBA00023136"/>
    </source>
</evidence>
<dbReference type="Gramene" id="ONK73861">
    <property type="protein sequence ID" value="ONK73861"/>
    <property type="gene ID" value="A4U43_C03F330"/>
</dbReference>
<keyword evidence="3" id="KW-0813">Transport</keyword>
<feature type="compositionally biased region" description="Gly residues" evidence="6">
    <location>
        <begin position="1"/>
        <end position="14"/>
    </location>
</feature>
<feature type="transmembrane region" description="Helical" evidence="7">
    <location>
        <begin position="259"/>
        <end position="283"/>
    </location>
</feature>
<feature type="transmembrane region" description="Helical" evidence="7">
    <location>
        <begin position="71"/>
        <end position="92"/>
    </location>
</feature>
<feature type="transmembrane region" description="Helical" evidence="7">
    <location>
        <begin position="337"/>
        <end position="356"/>
    </location>
</feature>
<dbReference type="AlphaFoldDB" id="A0A5P1FB46"/>
<evidence type="ECO:0000256" key="3">
    <source>
        <dbReference type="ARBA" id="ARBA00022970"/>
    </source>
</evidence>
<evidence type="ECO:0000256" key="4">
    <source>
        <dbReference type="ARBA" id="ARBA00022989"/>
    </source>
</evidence>
<feature type="transmembrane region" description="Helical" evidence="7">
    <location>
        <begin position="185"/>
        <end position="206"/>
    </location>
</feature>
<evidence type="ECO:0000256" key="6">
    <source>
        <dbReference type="SAM" id="MobiDB-lite"/>
    </source>
</evidence>
<feature type="transmembrane region" description="Helical" evidence="7">
    <location>
        <begin position="158"/>
        <end position="178"/>
    </location>
</feature>
<proteinExistence type="predicted"/>